<feature type="region of interest" description="Disordered" evidence="1">
    <location>
        <begin position="110"/>
        <end position="137"/>
    </location>
</feature>
<evidence type="ECO:0000313" key="4">
    <source>
        <dbReference type="Proteomes" id="UP000887013"/>
    </source>
</evidence>
<feature type="compositionally biased region" description="Polar residues" evidence="1">
    <location>
        <begin position="110"/>
        <end position="121"/>
    </location>
</feature>
<dbReference type="Pfam" id="PF03184">
    <property type="entry name" value="DDE_1"/>
    <property type="match status" value="1"/>
</dbReference>
<dbReference type="GO" id="GO:0003676">
    <property type="term" value="F:nucleic acid binding"/>
    <property type="evidence" value="ECO:0007669"/>
    <property type="project" value="InterPro"/>
</dbReference>
<protein>
    <submittedName>
        <fullName evidence="3">HTH CENPB-type domain-containing protein</fullName>
    </submittedName>
</protein>
<keyword evidence="4" id="KW-1185">Reference proteome</keyword>
<proteinExistence type="predicted"/>
<dbReference type="Proteomes" id="UP000887013">
    <property type="component" value="Unassembled WGS sequence"/>
</dbReference>
<accession>A0A8X6NV64</accession>
<sequence length="137" mass="15740">MDNSDGHSADLYHKGVQIDFLPPITTSLLQPMNQQMIRAFKALFTRNCLQLFDAIDEEEDFHLKGLWCNFRIFSNAIDSAMSTYKTLFITMKKRRSQLPITMFLTKVKKSNQATPEENTAPFSYYPGETTPPPEVPE</sequence>
<gene>
    <name evidence="3" type="ORF">NPIL_165651</name>
</gene>
<dbReference type="AlphaFoldDB" id="A0A8X6NV64"/>
<organism evidence="3 4">
    <name type="scientific">Nephila pilipes</name>
    <name type="common">Giant wood spider</name>
    <name type="synonym">Nephila maculata</name>
    <dbReference type="NCBI Taxonomy" id="299642"/>
    <lineage>
        <taxon>Eukaryota</taxon>
        <taxon>Metazoa</taxon>
        <taxon>Ecdysozoa</taxon>
        <taxon>Arthropoda</taxon>
        <taxon>Chelicerata</taxon>
        <taxon>Arachnida</taxon>
        <taxon>Araneae</taxon>
        <taxon>Araneomorphae</taxon>
        <taxon>Entelegynae</taxon>
        <taxon>Araneoidea</taxon>
        <taxon>Nephilidae</taxon>
        <taxon>Nephila</taxon>
    </lineage>
</organism>
<dbReference type="EMBL" id="BMAW01062726">
    <property type="protein sequence ID" value="GFT37124.1"/>
    <property type="molecule type" value="Genomic_DNA"/>
</dbReference>
<evidence type="ECO:0000313" key="3">
    <source>
        <dbReference type="EMBL" id="GFT37124.1"/>
    </source>
</evidence>
<evidence type="ECO:0000259" key="2">
    <source>
        <dbReference type="Pfam" id="PF03184"/>
    </source>
</evidence>
<comment type="caution">
    <text evidence="3">The sequence shown here is derived from an EMBL/GenBank/DDBJ whole genome shotgun (WGS) entry which is preliminary data.</text>
</comment>
<feature type="domain" description="DDE-1" evidence="2">
    <location>
        <begin position="2"/>
        <end position="117"/>
    </location>
</feature>
<name>A0A8X6NV64_NEPPI</name>
<dbReference type="InterPro" id="IPR004875">
    <property type="entry name" value="DDE_SF_endonuclease_dom"/>
</dbReference>
<reference evidence="3" key="1">
    <citation type="submission" date="2020-08" db="EMBL/GenBank/DDBJ databases">
        <title>Multicomponent nature underlies the extraordinary mechanical properties of spider dragline silk.</title>
        <authorList>
            <person name="Kono N."/>
            <person name="Nakamura H."/>
            <person name="Mori M."/>
            <person name="Yoshida Y."/>
            <person name="Ohtoshi R."/>
            <person name="Malay A.D."/>
            <person name="Moran D.A.P."/>
            <person name="Tomita M."/>
            <person name="Numata K."/>
            <person name="Arakawa K."/>
        </authorList>
    </citation>
    <scope>NUCLEOTIDE SEQUENCE</scope>
</reference>
<dbReference type="OrthoDB" id="6425361at2759"/>
<evidence type="ECO:0000256" key="1">
    <source>
        <dbReference type="SAM" id="MobiDB-lite"/>
    </source>
</evidence>